<feature type="compositionally biased region" description="Low complexity" evidence="1">
    <location>
        <begin position="453"/>
        <end position="462"/>
    </location>
</feature>
<proteinExistence type="predicted"/>
<reference evidence="2 3" key="1">
    <citation type="submission" date="2024-03" db="EMBL/GenBank/DDBJ databases">
        <title>A high-quality draft genome sequence of Diaporthe vaccinii, a causative agent of upright dieback and viscid rot disease in cranberry plants.</title>
        <authorList>
            <person name="Sarrasin M."/>
            <person name="Lang B.F."/>
            <person name="Burger G."/>
        </authorList>
    </citation>
    <scope>NUCLEOTIDE SEQUENCE [LARGE SCALE GENOMIC DNA]</scope>
    <source>
        <strain evidence="2 3">IS7</strain>
    </source>
</reference>
<feature type="region of interest" description="Disordered" evidence="1">
    <location>
        <begin position="302"/>
        <end position="331"/>
    </location>
</feature>
<accession>A0ABR4EQ84</accession>
<evidence type="ECO:0000313" key="3">
    <source>
        <dbReference type="Proteomes" id="UP001600888"/>
    </source>
</evidence>
<sequence length="681" mass="74705">MSLDKGPEDQPQGRADLHLPNFNKATNVPSLDQSFPINLKYPPGSFIPGNLNLPFPILPAQMQQYLDYDSQPLWAGNGVPNLDSFLPMPHFPGQIVIPSAGGGFGFHPAGATVNPFASDPYSYAQVPAAPFVDFGSNQFNFAMDPMQMPAEPLEKGEDKTSSIPLICLLCPNKPTFSDQSHLLTHVSSKSHLAAQFKLQHSGKIEDKCTLDRYKLWSDNNGVDKLVANRIAAKELKKPAKKQRLATVEVSKKTGKNIKIEANDSPGAYLDNGPPRPNPNLWHLHAPRDNLFETLYGTPSYNDHSAYPLPDSPQSSAYIKKETSQSGTETANTSFLAEAADVEDGGGGDASKLKGTIYPGMGLFDAATPLQKRKRNQKKHASVVRNMEITSASIGPEEEVWDITMSEVTRTRNVYDSPSIDGSPDSKDELPSTTKKRRSRRPAVASTGPRRQTRATTRAANTAKVGKRRSARQAKKLIKVEDELDSEDDSSHHLDDEAAEDNAVAGDDVFQEHRQIRQGGSRSLKIPLVYFIFFKTNEKIADAPGPAPGSRFDLSFRNAMNTLPSNTPLMTSSSLFPRTGQGFFPGFGMKENDGMAFPMHQPGTMHGYFPQNRQNMQASTSGFNPLYLQRQDNYPFLYGGGNSFEASKPPTPAFQTMNGADFASMDSTPFQPGQAQRDDFDV</sequence>
<organism evidence="2 3">
    <name type="scientific">Diaporthe vaccinii</name>
    <dbReference type="NCBI Taxonomy" id="105482"/>
    <lineage>
        <taxon>Eukaryota</taxon>
        <taxon>Fungi</taxon>
        <taxon>Dikarya</taxon>
        <taxon>Ascomycota</taxon>
        <taxon>Pezizomycotina</taxon>
        <taxon>Sordariomycetes</taxon>
        <taxon>Sordariomycetidae</taxon>
        <taxon>Diaporthales</taxon>
        <taxon>Diaporthaceae</taxon>
        <taxon>Diaporthe</taxon>
        <taxon>Diaporthe eres species complex</taxon>
    </lineage>
</organism>
<feature type="region of interest" description="Disordered" evidence="1">
    <location>
        <begin position="662"/>
        <end position="681"/>
    </location>
</feature>
<keyword evidence="3" id="KW-1185">Reference proteome</keyword>
<feature type="region of interest" description="Disordered" evidence="1">
    <location>
        <begin position="1"/>
        <end position="21"/>
    </location>
</feature>
<dbReference type="EMBL" id="JBAWTH010000036">
    <property type="protein sequence ID" value="KAL2284597.1"/>
    <property type="molecule type" value="Genomic_DNA"/>
</dbReference>
<feature type="compositionally biased region" description="Basic residues" evidence="1">
    <location>
        <begin position="464"/>
        <end position="476"/>
    </location>
</feature>
<comment type="caution">
    <text evidence="2">The sequence shown here is derived from an EMBL/GenBank/DDBJ whole genome shotgun (WGS) entry which is preliminary data.</text>
</comment>
<feature type="region of interest" description="Disordered" evidence="1">
    <location>
        <begin position="412"/>
        <end position="497"/>
    </location>
</feature>
<evidence type="ECO:0000313" key="2">
    <source>
        <dbReference type="EMBL" id="KAL2284597.1"/>
    </source>
</evidence>
<dbReference type="Proteomes" id="UP001600888">
    <property type="component" value="Unassembled WGS sequence"/>
</dbReference>
<gene>
    <name evidence="2" type="ORF">FJTKL_08944</name>
</gene>
<feature type="compositionally biased region" description="Polar residues" evidence="1">
    <location>
        <begin position="664"/>
        <end position="673"/>
    </location>
</feature>
<protein>
    <submittedName>
        <fullName evidence="2">Uncharacterized protein</fullName>
    </submittedName>
</protein>
<name>A0ABR4EQ84_9PEZI</name>
<evidence type="ECO:0000256" key="1">
    <source>
        <dbReference type="SAM" id="MobiDB-lite"/>
    </source>
</evidence>